<evidence type="ECO:0000313" key="1">
    <source>
        <dbReference type="EMBL" id="KAA3467015.1"/>
    </source>
</evidence>
<sequence>MALMLTAWVLREDFRWDGSKGVTFNYEVSPHLTLIIGRRKKLEIYGFLWITEEKSYEGFLASAKTREGGNGEKSNGGVSSSSS</sequence>
<evidence type="ECO:0000313" key="2">
    <source>
        <dbReference type="Proteomes" id="UP000325315"/>
    </source>
</evidence>
<dbReference type="AlphaFoldDB" id="A0A5B6VCT1"/>
<keyword evidence="2" id="KW-1185">Reference proteome</keyword>
<proteinExistence type="predicted"/>
<dbReference type="Proteomes" id="UP000325315">
    <property type="component" value="Unassembled WGS sequence"/>
</dbReference>
<organism evidence="1 2">
    <name type="scientific">Gossypium australe</name>
    <dbReference type="NCBI Taxonomy" id="47621"/>
    <lineage>
        <taxon>Eukaryota</taxon>
        <taxon>Viridiplantae</taxon>
        <taxon>Streptophyta</taxon>
        <taxon>Embryophyta</taxon>
        <taxon>Tracheophyta</taxon>
        <taxon>Spermatophyta</taxon>
        <taxon>Magnoliopsida</taxon>
        <taxon>eudicotyledons</taxon>
        <taxon>Gunneridae</taxon>
        <taxon>Pentapetalae</taxon>
        <taxon>rosids</taxon>
        <taxon>malvids</taxon>
        <taxon>Malvales</taxon>
        <taxon>Malvaceae</taxon>
        <taxon>Malvoideae</taxon>
        <taxon>Gossypium</taxon>
    </lineage>
</organism>
<gene>
    <name evidence="1" type="ORF">EPI10_002064</name>
</gene>
<comment type="caution">
    <text evidence="1">The sequence shown here is derived from an EMBL/GenBank/DDBJ whole genome shotgun (WGS) entry which is preliminary data.</text>
</comment>
<name>A0A5B6VCT1_9ROSI</name>
<dbReference type="EMBL" id="SMMG02000007">
    <property type="protein sequence ID" value="KAA3467015.1"/>
    <property type="molecule type" value="Genomic_DNA"/>
</dbReference>
<protein>
    <submittedName>
        <fullName evidence="1">Uncharacterized protein</fullName>
    </submittedName>
</protein>
<reference evidence="2" key="1">
    <citation type="journal article" date="2019" name="Plant Biotechnol. J.">
        <title>Genome sequencing of the Australian wild diploid species Gossypium australe highlights disease resistance and delayed gland morphogenesis.</title>
        <authorList>
            <person name="Cai Y."/>
            <person name="Cai X."/>
            <person name="Wang Q."/>
            <person name="Wang P."/>
            <person name="Zhang Y."/>
            <person name="Cai C."/>
            <person name="Xu Y."/>
            <person name="Wang K."/>
            <person name="Zhou Z."/>
            <person name="Wang C."/>
            <person name="Geng S."/>
            <person name="Li B."/>
            <person name="Dong Q."/>
            <person name="Hou Y."/>
            <person name="Wang H."/>
            <person name="Ai P."/>
            <person name="Liu Z."/>
            <person name="Yi F."/>
            <person name="Sun M."/>
            <person name="An G."/>
            <person name="Cheng J."/>
            <person name="Zhang Y."/>
            <person name="Shi Q."/>
            <person name="Xie Y."/>
            <person name="Shi X."/>
            <person name="Chang Y."/>
            <person name="Huang F."/>
            <person name="Chen Y."/>
            <person name="Hong S."/>
            <person name="Mi L."/>
            <person name="Sun Q."/>
            <person name="Zhang L."/>
            <person name="Zhou B."/>
            <person name="Peng R."/>
            <person name="Zhang X."/>
            <person name="Liu F."/>
        </authorList>
    </citation>
    <scope>NUCLEOTIDE SEQUENCE [LARGE SCALE GENOMIC DNA]</scope>
    <source>
        <strain evidence="2">cv. PA1801</strain>
    </source>
</reference>
<accession>A0A5B6VCT1</accession>